<reference evidence="3 4" key="1">
    <citation type="submission" date="2019-08" db="EMBL/GenBank/DDBJ databases">
        <title>Massilia golmudensis sp. nov., isolated from sand in the Qinghai-Tibetan Plateau.</title>
        <authorList>
            <person name="Zhang B."/>
        </authorList>
    </citation>
    <scope>NUCLEOTIDE SEQUENCE [LARGE SCALE GENOMIC DNA]</scope>
    <source>
        <strain evidence="3 4">GEM5</strain>
    </source>
</reference>
<organism evidence="3 4">
    <name type="scientific">Massilia arenae</name>
    <dbReference type="NCBI Taxonomy" id="2603288"/>
    <lineage>
        <taxon>Bacteria</taxon>
        <taxon>Pseudomonadati</taxon>
        <taxon>Pseudomonadota</taxon>
        <taxon>Betaproteobacteria</taxon>
        <taxon>Burkholderiales</taxon>
        <taxon>Oxalobacteraceae</taxon>
        <taxon>Telluria group</taxon>
        <taxon>Massilia</taxon>
    </lineage>
</organism>
<dbReference type="InterPro" id="IPR042230">
    <property type="entry name" value="CusF_sf"/>
</dbReference>
<accession>A0A5C7FUH0</accession>
<dbReference type="Gene3D" id="2.40.50.320">
    <property type="entry name" value="Copper binding periplasmic protein CusF"/>
    <property type="match status" value="1"/>
</dbReference>
<dbReference type="Pfam" id="PF11604">
    <property type="entry name" value="CusF_Ec"/>
    <property type="match status" value="1"/>
</dbReference>
<evidence type="ECO:0000256" key="2">
    <source>
        <dbReference type="SAM" id="SignalP"/>
    </source>
</evidence>
<name>A0A5C7FUH0_9BURK</name>
<protein>
    <submittedName>
        <fullName evidence="3">Copper-binding protein</fullName>
    </submittedName>
</protein>
<feature type="chain" id="PRO_5022712723" evidence="2">
    <location>
        <begin position="22"/>
        <end position="141"/>
    </location>
</feature>
<dbReference type="EMBL" id="VPFD01000018">
    <property type="protein sequence ID" value="TXF98363.1"/>
    <property type="molecule type" value="Genomic_DNA"/>
</dbReference>
<sequence length="141" mass="15244">MKRFAPLSLIAALTIPGAAFGQASDMKGMDMKQGCMDMKDMKGMDMSACKRMTKEKTSDSKVQGTPKKGAVHKTSGVVKALDQANGKVTLAHDQVKTLNWPPMTMSFGVKDKSLLQKLAVGKKVDVEFTQQGSNYIISSVK</sequence>
<gene>
    <name evidence="3" type="ORF">FVD38_16955</name>
</gene>
<dbReference type="AlphaFoldDB" id="A0A5C7FUH0"/>
<dbReference type="InterPro" id="IPR021647">
    <property type="entry name" value="CusF_Ec"/>
</dbReference>
<evidence type="ECO:0000256" key="1">
    <source>
        <dbReference type="SAM" id="MobiDB-lite"/>
    </source>
</evidence>
<comment type="caution">
    <text evidence="3">The sequence shown here is derived from an EMBL/GenBank/DDBJ whole genome shotgun (WGS) entry which is preliminary data.</text>
</comment>
<dbReference type="RefSeq" id="WP_147935904.1">
    <property type="nucleotide sequence ID" value="NZ_VPFD01000018.1"/>
</dbReference>
<proteinExistence type="predicted"/>
<keyword evidence="2" id="KW-0732">Signal</keyword>
<feature type="signal peptide" evidence="2">
    <location>
        <begin position="1"/>
        <end position="21"/>
    </location>
</feature>
<keyword evidence="4" id="KW-1185">Reference proteome</keyword>
<feature type="region of interest" description="Disordered" evidence="1">
    <location>
        <begin position="50"/>
        <end position="74"/>
    </location>
</feature>
<evidence type="ECO:0000313" key="4">
    <source>
        <dbReference type="Proteomes" id="UP000321413"/>
    </source>
</evidence>
<evidence type="ECO:0000313" key="3">
    <source>
        <dbReference type="EMBL" id="TXF98363.1"/>
    </source>
</evidence>
<dbReference type="Proteomes" id="UP000321413">
    <property type="component" value="Unassembled WGS sequence"/>
</dbReference>